<evidence type="ECO:0000256" key="1">
    <source>
        <dbReference type="SAM" id="MobiDB-lite"/>
    </source>
</evidence>
<feature type="compositionally biased region" description="Pro residues" evidence="1">
    <location>
        <begin position="205"/>
        <end position="221"/>
    </location>
</feature>
<reference evidence="3 4" key="1">
    <citation type="journal article" date="2015" name="Nature">
        <title>rRNA introns, odd ribosomes, and small enigmatic genomes across a large radiation of phyla.</title>
        <authorList>
            <person name="Brown C.T."/>
            <person name="Hug L.A."/>
            <person name="Thomas B.C."/>
            <person name="Sharon I."/>
            <person name="Castelle C.J."/>
            <person name="Singh A."/>
            <person name="Wilkins M.J."/>
            <person name="Williams K.H."/>
            <person name="Banfield J.F."/>
        </authorList>
    </citation>
    <scope>NUCLEOTIDE SEQUENCE [LARGE SCALE GENOMIC DNA]</scope>
</reference>
<protein>
    <submittedName>
        <fullName evidence="3">Uncharacterized protein</fullName>
    </submittedName>
</protein>
<feature type="region of interest" description="Disordered" evidence="1">
    <location>
        <begin position="1"/>
        <end position="44"/>
    </location>
</feature>
<dbReference type="Proteomes" id="UP000034264">
    <property type="component" value="Unassembled WGS sequence"/>
</dbReference>
<feature type="compositionally biased region" description="Low complexity" evidence="1">
    <location>
        <begin position="32"/>
        <end position="44"/>
    </location>
</feature>
<name>A0A0G1M4G7_9BACT</name>
<comment type="caution">
    <text evidence="3">The sequence shown here is derived from an EMBL/GenBank/DDBJ whole genome shotgun (WGS) entry which is preliminary data.</text>
</comment>
<sequence length="312" mass="32435">MDSVQDLKIIMPGTEETTPVPPPPPPTPVIEPPTTSTPAPASDSAQVIKPRKKWGTGVLIGSATALMVLVVGLGFGIWQVKQNQKIKPSLAANCRCITPGSSCYGDRIPNGSCPLDANGQGQACCDKVGDDEDENGDDSARHYITFTCDRCASDRRCQTPDIGTNPRYSTGAAPGACAQVDSCESPGNSNCRVVSLCAESCSGPTPTPRPTPTPAPTPPPTSSMCQRIDILRNGVVIAQNQIQVGDQVVFRGFASAVNTTVTAINFAVSQNGVVTSYAGTGLQLVGGLWQADSPTITIVAASYSVTATPIYP</sequence>
<evidence type="ECO:0000256" key="2">
    <source>
        <dbReference type="SAM" id="Phobius"/>
    </source>
</evidence>
<organism evidence="3 4">
    <name type="scientific">Candidatus Amesbacteria bacterium GW2011_GWC2_45_19</name>
    <dbReference type="NCBI Taxonomy" id="1618366"/>
    <lineage>
        <taxon>Bacteria</taxon>
        <taxon>Candidatus Amesiibacteriota</taxon>
    </lineage>
</organism>
<accession>A0A0G1M4G7</accession>
<dbReference type="AlphaFoldDB" id="A0A0G1M4G7"/>
<keyword evidence="2" id="KW-0472">Membrane</keyword>
<dbReference type="EMBL" id="LCKS01000004">
    <property type="protein sequence ID" value="KKU03116.1"/>
    <property type="molecule type" value="Genomic_DNA"/>
</dbReference>
<proteinExistence type="predicted"/>
<evidence type="ECO:0000313" key="4">
    <source>
        <dbReference type="Proteomes" id="UP000034264"/>
    </source>
</evidence>
<keyword evidence="2" id="KW-0812">Transmembrane</keyword>
<gene>
    <name evidence="3" type="ORF">UX05_C0004G0125</name>
</gene>
<feature type="transmembrane region" description="Helical" evidence="2">
    <location>
        <begin position="58"/>
        <end position="78"/>
    </location>
</feature>
<keyword evidence="2" id="KW-1133">Transmembrane helix</keyword>
<feature type="region of interest" description="Disordered" evidence="1">
    <location>
        <begin position="202"/>
        <end position="222"/>
    </location>
</feature>
<feature type="compositionally biased region" description="Pro residues" evidence="1">
    <location>
        <begin position="19"/>
        <end position="31"/>
    </location>
</feature>
<evidence type="ECO:0000313" key="3">
    <source>
        <dbReference type="EMBL" id="KKU03116.1"/>
    </source>
</evidence>